<dbReference type="CDD" id="cd00082">
    <property type="entry name" value="HisKA"/>
    <property type="match status" value="1"/>
</dbReference>
<dbReference type="GO" id="GO:0005524">
    <property type="term" value="F:ATP binding"/>
    <property type="evidence" value="ECO:0007669"/>
    <property type="project" value="UniProtKB-KW"/>
</dbReference>
<accession>A0ABY4QVL2</accession>
<comment type="subcellular location">
    <subcellularLocation>
        <location evidence="2">Cell membrane</location>
    </subcellularLocation>
</comment>
<keyword evidence="14" id="KW-1185">Reference proteome</keyword>
<evidence type="ECO:0000256" key="6">
    <source>
        <dbReference type="ARBA" id="ARBA00022692"/>
    </source>
</evidence>
<dbReference type="Gene3D" id="3.30.565.10">
    <property type="entry name" value="Histidine kinase-like ATPase, C-terminal domain"/>
    <property type="match status" value="1"/>
</dbReference>
<keyword evidence="10" id="KW-0472">Membrane</keyword>
<sequence>MPIRLKIAVASTLATILLLGGAGLIFLTTLRSGLQNSLDSTLRSRADELVAQVDDSGKLRSGTAALHLPASGYGQILGPNGQVGLTTTEQLRIPLVDASRMVSVKGGGTIYDESVQESDPASHRMDVRVLAVPIGKSGYVAAVAISRDVVDEAVERAGKQLLITGAVVLLLAAPGSWLLARQALEPVERMRAQAAALEAQDAEEGLSVPRSRDEIKRLALTFNDLLSRLHQALERERAFVADAGHELRTPLTVLRGELELARRPGRSREDLEETLTVVAAETERLIRLAEDLLVLARDDSSVPLRWHSFDVVAVLAGSIRSLESLADQHAVRIRLVAPDSLMADGDPERLRQAVDNVLNNALRFAPMGSEVTVTAGVAGPLVDVGVADQGPGFAAELLPVVFERFRRGDTARTRSEDGWSSGLGLAIVRSVLRAHRGTAVASNRTDSSGALVRLQWPRRREE</sequence>
<dbReference type="Pfam" id="PF00672">
    <property type="entry name" value="HAMP"/>
    <property type="match status" value="1"/>
</dbReference>
<dbReference type="CDD" id="cd06225">
    <property type="entry name" value="HAMP"/>
    <property type="match status" value="1"/>
</dbReference>
<dbReference type="RefSeq" id="WP_249770289.1">
    <property type="nucleotide sequence ID" value="NZ_CP097332.1"/>
</dbReference>
<dbReference type="Pfam" id="PF02518">
    <property type="entry name" value="HATPase_c"/>
    <property type="match status" value="1"/>
</dbReference>
<keyword evidence="4" id="KW-0597">Phosphoprotein</keyword>
<dbReference type="InterPro" id="IPR036097">
    <property type="entry name" value="HisK_dim/P_sf"/>
</dbReference>
<keyword evidence="7" id="KW-0418">Kinase</keyword>
<dbReference type="EC" id="2.7.13.3" evidence="3"/>
<dbReference type="SUPFAM" id="SSF55874">
    <property type="entry name" value="ATPase domain of HSP90 chaperone/DNA topoisomerase II/histidine kinase"/>
    <property type="match status" value="1"/>
</dbReference>
<dbReference type="SUPFAM" id="SSF47384">
    <property type="entry name" value="Homodimeric domain of signal transducing histidine kinase"/>
    <property type="match status" value="1"/>
</dbReference>
<reference evidence="13" key="2">
    <citation type="submission" date="2022-05" db="EMBL/GenBank/DDBJ databases">
        <authorList>
            <person name="Kim J.-S."/>
            <person name="Lee K."/>
            <person name="Suh M."/>
            <person name="Eom M."/>
            <person name="Kim J.-S."/>
            <person name="Kim D.-S."/>
            <person name="Ko S.-H."/>
            <person name="Shin Y."/>
            <person name="Lee J.-S."/>
        </authorList>
    </citation>
    <scope>NUCLEOTIDE SEQUENCE</scope>
    <source>
        <strain evidence="13">N237</strain>
    </source>
</reference>
<dbReference type="PRINTS" id="PR00344">
    <property type="entry name" value="BCTRLSENSOR"/>
</dbReference>
<dbReference type="SMART" id="SM00388">
    <property type="entry name" value="HisKA"/>
    <property type="match status" value="1"/>
</dbReference>
<dbReference type="InterPro" id="IPR005467">
    <property type="entry name" value="His_kinase_dom"/>
</dbReference>
<keyword evidence="5" id="KW-0808">Transferase</keyword>
<dbReference type="Gene3D" id="1.10.287.130">
    <property type="match status" value="1"/>
</dbReference>
<dbReference type="PROSITE" id="PS50109">
    <property type="entry name" value="HIS_KIN"/>
    <property type="match status" value="1"/>
</dbReference>
<proteinExistence type="predicted"/>
<evidence type="ECO:0000256" key="9">
    <source>
        <dbReference type="ARBA" id="ARBA00023012"/>
    </source>
</evidence>
<dbReference type="InterPro" id="IPR003661">
    <property type="entry name" value="HisK_dim/P_dom"/>
</dbReference>
<feature type="domain" description="Histidine kinase" evidence="11">
    <location>
        <begin position="242"/>
        <end position="460"/>
    </location>
</feature>
<dbReference type="PANTHER" id="PTHR45436">
    <property type="entry name" value="SENSOR HISTIDINE KINASE YKOH"/>
    <property type="match status" value="1"/>
</dbReference>
<evidence type="ECO:0000256" key="3">
    <source>
        <dbReference type="ARBA" id="ARBA00012438"/>
    </source>
</evidence>
<feature type="domain" description="HAMP" evidence="12">
    <location>
        <begin position="181"/>
        <end position="234"/>
    </location>
</feature>
<dbReference type="Pfam" id="PF00512">
    <property type="entry name" value="HisKA"/>
    <property type="match status" value="1"/>
</dbReference>
<dbReference type="EMBL" id="CP097332">
    <property type="protein sequence ID" value="UQX87605.1"/>
    <property type="molecule type" value="Genomic_DNA"/>
</dbReference>
<dbReference type="SMART" id="SM00387">
    <property type="entry name" value="HATPase_c"/>
    <property type="match status" value="1"/>
</dbReference>
<dbReference type="InterPro" id="IPR050428">
    <property type="entry name" value="TCS_sensor_his_kinase"/>
</dbReference>
<dbReference type="InterPro" id="IPR036890">
    <property type="entry name" value="HATPase_C_sf"/>
</dbReference>
<evidence type="ECO:0000259" key="11">
    <source>
        <dbReference type="PROSITE" id="PS50109"/>
    </source>
</evidence>
<evidence type="ECO:0000256" key="5">
    <source>
        <dbReference type="ARBA" id="ARBA00022679"/>
    </source>
</evidence>
<name>A0ABY4QVL2_9ACTN</name>
<evidence type="ECO:0000313" key="13">
    <source>
        <dbReference type="EMBL" id="UQX87605.1"/>
    </source>
</evidence>
<evidence type="ECO:0000256" key="4">
    <source>
        <dbReference type="ARBA" id="ARBA00022553"/>
    </source>
</evidence>
<dbReference type="PROSITE" id="PS50885">
    <property type="entry name" value="HAMP"/>
    <property type="match status" value="1"/>
</dbReference>
<evidence type="ECO:0000259" key="12">
    <source>
        <dbReference type="PROSITE" id="PS50885"/>
    </source>
</evidence>
<keyword evidence="13" id="KW-0067">ATP-binding</keyword>
<keyword evidence="13" id="KW-0547">Nucleotide-binding</keyword>
<keyword evidence="9" id="KW-0902">Two-component regulatory system</keyword>
<reference evidence="13" key="1">
    <citation type="journal article" date="2018" name="Int. J. Syst. Evol. Microbiol.">
        <title>Jatrophihabitans telluris sp. nov., isolated from sediment soil of lava forest wetlands and the emended description of the genus Jatrophihabitans.</title>
        <authorList>
            <person name="Lee K.C."/>
            <person name="Suh M.K."/>
            <person name="Eom M.K."/>
            <person name="Kim K.K."/>
            <person name="Kim J.S."/>
            <person name="Kim D.S."/>
            <person name="Ko S.H."/>
            <person name="Shin Y.K."/>
            <person name="Lee J.S."/>
        </authorList>
    </citation>
    <scope>NUCLEOTIDE SEQUENCE</scope>
    <source>
        <strain evidence="13">N237</strain>
    </source>
</reference>
<dbReference type="PANTHER" id="PTHR45436:SF5">
    <property type="entry name" value="SENSOR HISTIDINE KINASE TRCS"/>
    <property type="match status" value="1"/>
</dbReference>
<dbReference type="InterPro" id="IPR003594">
    <property type="entry name" value="HATPase_dom"/>
</dbReference>
<dbReference type="InterPro" id="IPR004358">
    <property type="entry name" value="Sig_transdc_His_kin-like_C"/>
</dbReference>
<organism evidence="13 14">
    <name type="scientific">Jatrophihabitans telluris</name>
    <dbReference type="NCBI Taxonomy" id="2038343"/>
    <lineage>
        <taxon>Bacteria</taxon>
        <taxon>Bacillati</taxon>
        <taxon>Actinomycetota</taxon>
        <taxon>Actinomycetes</taxon>
        <taxon>Jatrophihabitantales</taxon>
        <taxon>Jatrophihabitantaceae</taxon>
        <taxon>Jatrophihabitans</taxon>
    </lineage>
</organism>
<dbReference type="Proteomes" id="UP001056336">
    <property type="component" value="Chromosome"/>
</dbReference>
<protein>
    <recommendedName>
        <fullName evidence="3">histidine kinase</fullName>
        <ecNumber evidence="3">2.7.13.3</ecNumber>
    </recommendedName>
</protein>
<gene>
    <name evidence="13" type="ORF">M6D93_15035</name>
</gene>
<evidence type="ECO:0000256" key="2">
    <source>
        <dbReference type="ARBA" id="ARBA00004236"/>
    </source>
</evidence>
<evidence type="ECO:0000313" key="14">
    <source>
        <dbReference type="Proteomes" id="UP001056336"/>
    </source>
</evidence>
<evidence type="ECO:0000256" key="10">
    <source>
        <dbReference type="ARBA" id="ARBA00023136"/>
    </source>
</evidence>
<dbReference type="CDD" id="cd00075">
    <property type="entry name" value="HATPase"/>
    <property type="match status" value="1"/>
</dbReference>
<evidence type="ECO:0000256" key="1">
    <source>
        <dbReference type="ARBA" id="ARBA00000085"/>
    </source>
</evidence>
<keyword evidence="8" id="KW-1133">Transmembrane helix</keyword>
<comment type="catalytic activity">
    <reaction evidence="1">
        <text>ATP + protein L-histidine = ADP + protein N-phospho-L-histidine.</text>
        <dbReference type="EC" id="2.7.13.3"/>
    </reaction>
</comment>
<dbReference type="Gene3D" id="6.10.340.10">
    <property type="match status" value="1"/>
</dbReference>
<dbReference type="SMART" id="SM00304">
    <property type="entry name" value="HAMP"/>
    <property type="match status" value="1"/>
</dbReference>
<keyword evidence="6" id="KW-0812">Transmembrane</keyword>
<dbReference type="InterPro" id="IPR003660">
    <property type="entry name" value="HAMP_dom"/>
</dbReference>
<evidence type="ECO:0000256" key="7">
    <source>
        <dbReference type="ARBA" id="ARBA00022777"/>
    </source>
</evidence>
<evidence type="ECO:0000256" key="8">
    <source>
        <dbReference type="ARBA" id="ARBA00022989"/>
    </source>
</evidence>